<dbReference type="Gene3D" id="1.10.8.430">
    <property type="entry name" value="Helical domain of apoptotic protease-activating factors"/>
    <property type="match status" value="1"/>
</dbReference>
<dbReference type="SMR" id="A0AAV5CPF3"/>
<dbReference type="Pfam" id="PF23598">
    <property type="entry name" value="LRR_14"/>
    <property type="match status" value="1"/>
</dbReference>
<evidence type="ECO:0000259" key="3">
    <source>
        <dbReference type="Pfam" id="PF23559"/>
    </source>
</evidence>
<evidence type="ECO:0008006" key="7">
    <source>
        <dbReference type="Google" id="ProtNLM"/>
    </source>
</evidence>
<reference evidence="5" key="2">
    <citation type="submission" date="2021-12" db="EMBL/GenBank/DDBJ databases">
        <title>Resequencing data analysis of finger millet.</title>
        <authorList>
            <person name="Hatakeyama M."/>
            <person name="Aluri S."/>
            <person name="Balachadran M.T."/>
            <person name="Sivarajan S.R."/>
            <person name="Poveda L."/>
            <person name="Shimizu-Inatsugi R."/>
            <person name="Schlapbach R."/>
            <person name="Sreeman S.M."/>
            <person name="Shimizu K.K."/>
        </authorList>
    </citation>
    <scope>NUCLEOTIDE SEQUENCE</scope>
</reference>
<dbReference type="Proteomes" id="UP001054889">
    <property type="component" value="Unassembled WGS sequence"/>
</dbReference>
<reference evidence="5" key="1">
    <citation type="journal article" date="2018" name="DNA Res.">
        <title>Multiple hybrid de novo genome assembly of finger millet, an orphan allotetraploid crop.</title>
        <authorList>
            <person name="Hatakeyama M."/>
            <person name="Aluri S."/>
            <person name="Balachadran M.T."/>
            <person name="Sivarajan S.R."/>
            <person name="Patrignani A."/>
            <person name="Gruter S."/>
            <person name="Poveda L."/>
            <person name="Shimizu-Inatsugi R."/>
            <person name="Baeten J."/>
            <person name="Francoijs K.J."/>
            <person name="Nataraja K.N."/>
            <person name="Reddy Y.A.N."/>
            <person name="Phadnis S."/>
            <person name="Ravikumar R.L."/>
            <person name="Schlapbach R."/>
            <person name="Sreeman S.M."/>
            <person name="Shimizu K.K."/>
        </authorList>
    </citation>
    <scope>NUCLEOTIDE SEQUENCE</scope>
</reference>
<dbReference type="AlphaFoldDB" id="A0AAV5CPF3"/>
<evidence type="ECO:0000256" key="2">
    <source>
        <dbReference type="ARBA" id="ARBA00022821"/>
    </source>
</evidence>
<dbReference type="FunFam" id="1.10.10.10:FF:000322">
    <property type="entry name" value="Probable disease resistance protein At1g63360"/>
    <property type="match status" value="1"/>
</dbReference>
<dbReference type="PANTHER" id="PTHR23155">
    <property type="entry name" value="DISEASE RESISTANCE PROTEIN RP"/>
    <property type="match status" value="1"/>
</dbReference>
<dbReference type="GO" id="GO:0002758">
    <property type="term" value="P:innate immune response-activating signaling pathway"/>
    <property type="evidence" value="ECO:0007669"/>
    <property type="project" value="UniProtKB-ARBA"/>
</dbReference>
<keyword evidence="1" id="KW-0677">Repeat</keyword>
<dbReference type="InterPro" id="IPR036388">
    <property type="entry name" value="WH-like_DNA-bd_sf"/>
</dbReference>
<dbReference type="Gene3D" id="1.10.10.10">
    <property type="entry name" value="Winged helix-like DNA-binding domain superfamily/Winged helix DNA-binding domain"/>
    <property type="match status" value="1"/>
</dbReference>
<dbReference type="InterPro" id="IPR055414">
    <property type="entry name" value="LRR_R13L4/SHOC2-like"/>
</dbReference>
<proteinExistence type="predicted"/>
<comment type="caution">
    <text evidence="5">The sequence shown here is derived from an EMBL/GenBank/DDBJ whole genome shotgun (WGS) entry which is preliminary data.</text>
</comment>
<dbReference type="SUPFAM" id="SSF52058">
    <property type="entry name" value="L domain-like"/>
    <property type="match status" value="1"/>
</dbReference>
<dbReference type="InterPro" id="IPR042197">
    <property type="entry name" value="Apaf_helical"/>
</dbReference>
<dbReference type="InterPro" id="IPR032675">
    <property type="entry name" value="LRR_dom_sf"/>
</dbReference>
<feature type="domain" description="Disease resistance protein winged helix" evidence="3">
    <location>
        <begin position="84"/>
        <end position="154"/>
    </location>
</feature>
<dbReference type="InterPro" id="IPR058922">
    <property type="entry name" value="WHD_DRP"/>
</dbReference>
<evidence type="ECO:0000256" key="1">
    <source>
        <dbReference type="ARBA" id="ARBA00022737"/>
    </source>
</evidence>
<dbReference type="PANTHER" id="PTHR23155:SF963">
    <property type="entry name" value="OS06G0287000 PROTEIN"/>
    <property type="match status" value="1"/>
</dbReference>
<organism evidence="5 6">
    <name type="scientific">Eleusine coracana subsp. coracana</name>
    <dbReference type="NCBI Taxonomy" id="191504"/>
    <lineage>
        <taxon>Eukaryota</taxon>
        <taxon>Viridiplantae</taxon>
        <taxon>Streptophyta</taxon>
        <taxon>Embryophyta</taxon>
        <taxon>Tracheophyta</taxon>
        <taxon>Spermatophyta</taxon>
        <taxon>Magnoliopsida</taxon>
        <taxon>Liliopsida</taxon>
        <taxon>Poales</taxon>
        <taxon>Poaceae</taxon>
        <taxon>PACMAD clade</taxon>
        <taxon>Chloridoideae</taxon>
        <taxon>Cynodonteae</taxon>
        <taxon>Eleusininae</taxon>
        <taxon>Eleusine</taxon>
    </lineage>
</organism>
<accession>A0AAV5CPF3</accession>
<dbReference type="InterPro" id="IPR027417">
    <property type="entry name" value="P-loop_NTPase"/>
</dbReference>
<evidence type="ECO:0000313" key="5">
    <source>
        <dbReference type="EMBL" id="GJN00018.1"/>
    </source>
</evidence>
<name>A0AAV5CPF3_ELECO</name>
<dbReference type="SUPFAM" id="SSF52540">
    <property type="entry name" value="P-loop containing nucleoside triphosphate hydrolases"/>
    <property type="match status" value="1"/>
</dbReference>
<dbReference type="Gene3D" id="3.80.10.10">
    <property type="entry name" value="Ribonuclease Inhibitor"/>
    <property type="match status" value="1"/>
</dbReference>
<evidence type="ECO:0000313" key="6">
    <source>
        <dbReference type="Proteomes" id="UP001054889"/>
    </source>
</evidence>
<dbReference type="EMBL" id="BQKI01000008">
    <property type="protein sequence ID" value="GJN00018.1"/>
    <property type="molecule type" value="Genomic_DNA"/>
</dbReference>
<keyword evidence="2" id="KW-0611">Plant defense</keyword>
<gene>
    <name evidence="5" type="primary">ga17165</name>
    <name evidence="5" type="ORF">PR202_ga17165</name>
</gene>
<dbReference type="GO" id="GO:0009626">
    <property type="term" value="P:plant-type hypersensitive response"/>
    <property type="evidence" value="ECO:0007669"/>
    <property type="project" value="UniProtKB-ARBA"/>
</dbReference>
<feature type="domain" description="Disease resistance R13L4/SHOC-2-like LRR" evidence="4">
    <location>
        <begin position="200"/>
        <end position="293"/>
    </location>
</feature>
<sequence>MEIGENIKSIVTKLVKKCGCLPLAVVIIGGILATKSIAQWEKFYKELPSELENNPSLEAMRRMVMLSYIHLPSHLKPCFLYLSIFPEDFEIQRRCLVDRWIAEGFVRARDGVNIEDVGNSHFNELINRSMIQPSKVNVEGLVKSCRVHDIMRDITVSISKEENFVLLAKDNTSTLIEEKLRHVAFHGGKCSEICLDWSCVRSISIFGNRPMGSIPSFCSPQLRMLRVLDLKGAEFRIRQKDANNIGLLHHLKYMNIAGASNIFAVSRSIGKLRFLQSLDMREANISAVTPDITEM</sequence>
<evidence type="ECO:0000259" key="4">
    <source>
        <dbReference type="Pfam" id="PF23598"/>
    </source>
</evidence>
<dbReference type="Pfam" id="PF23559">
    <property type="entry name" value="WHD_DRP"/>
    <property type="match status" value="1"/>
</dbReference>
<keyword evidence="6" id="KW-1185">Reference proteome</keyword>
<dbReference type="GO" id="GO:0042742">
    <property type="term" value="P:defense response to bacterium"/>
    <property type="evidence" value="ECO:0007669"/>
    <property type="project" value="UniProtKB-ARBA"/>
</dbReference>
<protein>
    <recommendedName>
        <fullName evidence="7">NB-ARC domain-containing protein</fullName>
    </recommendedName>
</protein>
<dbReference type="InterPro" id="IPR044974">
    <property type="entry name" value="Disease_R_plants"/>
</dbReference>
<dbReference type="GO" id="GO:0043531">
    <property type="term" value="F:ADP binding"/>
    <property type="evidence" value="ECO:0007669"/>
    <property type="project" value="InterPro"/>
</dbReference>